<evidence type="ECO:0000256" key="1">
    <source>
        <dbReference type="ARBA" id="ARBA00022723"/>
    </source>
</evidence>
<feature type="repeat" description="NHL" evidence="6">
    <location>
        <begin position="620"/>
        <end position="663"/>
    </location>
</feature>
<dbReference type="InterPro" id="IPR000315">
    <property type="entry name" value="Znf_B-box"/>
</dbReference>
<gene>
    <name evidence="11" type="primary">LOC116300743</name>
</gene>
<feature type="repeat" description="NHL" evidence="6">
    <location>
        <begin position="528"/>
        <end position="571"/>
    </location>
</feature>
<dbReference type="SMART" id="SM00184">
    <property type="entry name" value="RING"/>
    <property type="match status" value="1"/>
</dbReference>
<feature type="repeat" description="NHL" evidence="6">
    <location>
        <begin position="667"/>
        <end position="710"/>
    </location>
</feature>
<dbReference type="RefSeq" id="XP_031565525.1">
    <property type="nucleotide sequence ID" value="XM_031709665.1"/>
</dbReference>
<evidence type="ECO:0000313" key="10">
    <source>
        <dbReference type="Proteomes" id="UP000515163"/>
    </source>
</evidence>
<proteinExistence type="predicted"/>
<dbReference type="SMART" id="SM00336">
    <property type="entry name" value="BBOX"/>
    <property type="match status" value="2"/>
</dbReference>
<feature type="domain" description="B box-type" evidence="9">
    <location>
        <begin position="153"/>
        <end position="194"/>
    </location>
</feature>
<dbReference type="Pfam" id="PF00097">
    <property type="entry name" value="zf-C3HC4"/>
    <property type="match status" value="1"/>
</dbReference>
<dbReference type="PANTHER" id="PTHR25462">
    <property type="entry name" value="BONUS, ISOFORM C-RELATED"/>
    <property type="match status" value="1"/>
</dbReference>
<dbReference type="InterPro" id="IPR001258">
    <property type="entry name" value="NHL_repeat"/>
</dbReference>
<feature type="repeat" description="NHL" evidence="6">
    <location>
        <begin position="714"/>
        <end position="754"/>
    </location>
</feature>
<evidence type="ECO:0000256" key="2">
    <source>
        <dbReference type="ARBA" id="ARBA00022737"/>
    </source>
</evidence>
<dbReference type="Gene3D" id="3.30.160.60">
    <property type="entry name" value="Classic Zinc Finger"/>
    <property type="match status" value="1"/>
</dbReference>
<dbReference type="InterPro" id="IPR001841">
    <property type="entry name" value="Znf_RING"/>
</dbReference>
<dbReference type="InParanoid" id="A0A6P8IFK4"/>
<feature type="domain" description="B box-type" evidence="9">
    <location>
        <begin position="93"/>
        <end position="140"/>
    </location>
</feature>
<dbReference type="PROSITE" id="PS50089">
    <property type="entry name" value="ZF_RING_2"/>
    <property type="match status" value="1"/>
</dbReference>
<dbReference type="CDD" id="cd19798">
    <property type="entry name" value="Bbox2_BRAT-like"/>
    <property type="match status" value="1"/>
</dbReference>
<dbReference type="GeneID" id="116300743"/>
<evidence type="ECO:0000256" key="5">
    <source>
        <dbReference type="PROSITE-ProRule" id="PRU00024"/>
    </source>
</evidence>
<dbReference type="InterPro" id="IPR013083">
    <property type="entry name" value="Znf_RING/FYVE/PHD"/>
</dbReference>
<dbReference type="Pfam" id="PF01436">
    <property type="entry name" value="NHL"/>
    <property type="match status" value="6"/>
</dbReference>
<dbReference type="SUPFAM" id="SSF101898">
    <property type="entry name" value="NHL repeat"/>
    <property type="match status" value="1"/>
</dbReference>
<dbReference type="SMART" id="SM00502">
    <property type="entry name" value="BBC"/>
    <property type="match status" value="1"/>
</dbReference>
<evidence type="ECO:0000259" key="8">
    <source>
        <dbReference type="PROSITE" id="PS50089"/>
    </source>
</evidence>
<dbReference type="InterPro" id="IPR003649">
    <property type="entry name" value="Bbox_C"/>
</dbReference>
<evidence type="ECO:0000259" key="9">
    <source>
        <dbReference type="PROSITE" id="PS50119"/>
    </source>
</evidence>
<dbReference type="FunFam" id="2.120.10.30:FF:000037">
    <property type="entry name" value="Uncharacterized protein, isoform E"/>
    <property type="match status" value="1"/>
</dbReference>
<keyword evidence="1" id="KW-0479">Metal-binding</keyword>
<evidence type="ECO:0000256" key="7">
    <source>
        <dbReference type="SAM" id="MobiDB-lite"/>
    </source>
</evidence>
<evidence type="ECO:0000256" key="3">
    <source>
        <dbReference type="ARBA" id="ARBA00022771"/>
    </source>
</evidence>
<feature type="repeat" description="NHL" evidence="6">
    <location>
        <begin position="573"/>
        <end position="616"/>
    </location>
</feature>
<feature type="region of interest" description="Disordered" evidence="7">
    <location>
        <begin position="457"/>
        <end position="498"/>
    </location>
</feature>
<dbReference type="AlphaFoldDB" id="A0A6P8IFK4"/>
<organism evidence="10 11">
    <name type="scientific">Actinia tenebrosa</name>
    <name type="common">Australian red waratah sea anemone</name>
    <dbReference type="NCBI Taxonomy" id="6105"/>
    <lineage>
        <taxon>Eukaryota</taxon>
        <taxon>Metazoa</taxon>
        <taxon>Cnidaria</taxon>
        <taxon>Anthozoa</taxon>
        <taxon>Hexacorallia</taxon>
        <taxon>Actiniaria</taxon>
        <taxon>Actiniidae</taxon>
        <taxon>Actinia</taxon>
    </lineage>
</organism>
<keyword evidence="3 5" id="KW-0863">Zinc-finger</keyword>
<dbReference type="InterPro" id="IPR011042">
    <property type="entry name" value="6-blade_b-propeller_TolB-like"/>
</dbReference>
<name>A0A6P8IFK4_ACTTE</name>
<feature type="repeat" description="NHL" evidence="6">
    <location>
        <begin position="481"/>
        <end position="524"/>
    </location>
</feature>
<dbReference type="CDD" id="cd14954">
    <property type="entry name" value="NHL_TRIM71_like"/>
    <property type="match status" value="1"/>
</dbReference>
<dbReference type="Gene3D" id="3.30.40.10">
    <property type="entry name" value="Zinc/RING finger domain, C3HC4 (zinc finger)"/>
    <property type="match status" value="1"/>
</dbReference>
<dbReference type="KEGG" id="aten:116300743"/>
<dbReference type="Proteomes" id="UP000515163">
    <property type="component" value="Unplaced"/>
</dbReference>
<dbReference type="Pfam" id="PF00643">
    <property type="entry name" value="zf-B_box"/>
    <property type="match status" value="1"/>
</dbReference>
<dbReference type="InterPro" id="IPR018957">
    <property type="entry name" value="Znf_C3HC4_RING-type"/>
</dbReference>
<dbReference type="OrthoDB" id="27136at2759"/>
<evidence type="ECO:0000256" key="6">
    <source>
        <dbReference type="PROSITE-ProRule" id="PRU00504"/>
    </source>
</evidence>
<dbReference type="PROSITE" id="PS50119">
    <property type="entry name" value="ZF_BBOX"/>
    <property type="match status" value="2"/>
</dbReference>
<sequence>MSSSVIAGVNVEEISKHLNCSICDRLIRSPKLLPCLHSFCQQCLEDLANANEGFLCPQCKTEIRIPKEEIENLPNNFFLDNMLDIALINSSDSEPVPCTNCDLNATANSRCIDCGEFLCGDCYNVHKRIRQTKEHRILTITELLSSTTGEVLHRLAYCKNHKTEQLNYFCGTCNEAVCRDCLIIEHRQHKYDYISESKKIQKHKDGLKSLLEETLPRIKTIEQANADIRSFRDALHGRLGTVKSEIRVMTTELIQVLKEREKQLLSKADQMFKFKNSIIEDQQNELCLENIKFKTACDFTAQVLKHANEVELLLLKDPIKNRLTELNKAELNTIPRERGNMRYDVDRIEADRAVEQALGKVKSYGEIKIDENINEIVSQKDGVQEKGERIPGATKPPQKDCISVEVKDSIGVAISQDNLPQADQKQSRATFTPRVKGVYSINVYSCGKLVGDLQIDFKNSNPEDSTTDKPSDPVPRQRSAKQSFAGSDGKFGKLSDPQDVAVDNKGHVIVSDSRNHRIQVFDINGKFLCRFGKLGTREGLLQSPNGLAVNKDGNIVVSDMLNNRMQVFTLDGEYVKGFGGQGNDHLHHPSGVAVDKEGRIIVVDRGNARVVIYDDDGNLVTSFGSLGNGRGNFNSPSHVAVNSKGHIIVSDFGNDRIQVFSSSGTFMFRFGESGREDGKFNWPTGVAVNQSDQIIVSDSYNHRMQVFQPDGTFLSRFGSEGGREGEFKRPGGVAVTNTGNIVVADWGNDRIQVF</sequence>
<dbReference type="SUPFAM" id="SSF57845">
    <property type="entry name" value="B-box zinc-binding domain"/>
    <property type="match status" value="1"/>
</dbReference>
<dbReference type="GO" id="GO:0008270">
    <property type="term" value="F:zinc ion binding"/>
    <property type="evidence" value="ECO:0007669"/>
    <property type="project" value="UniProtKB-KW"/>
</dbReference>
<keyword evidence="10" id="KW-1185">Reference proteome</keyword>
<keyword evidence="2" id="KW-0677">Repeat</keyword>
<dbReference type="PROSITE" id="PS51125">
    <property type="entry name" value="NHL"/>
    <property type="match status" value="6"/>
</dbReference>
<dbReference type="PROSITE" id="PS00518">
    <property type="entry name" value="ZF_RING_1"/>
    <property type="match status" value="1"/>
</dbReference>
<feature type="domain" description="RING-type" evidence="8">
    <location>
        <begin position="20"/>
        <end position="60"/>
    </location>
</feature>
<dbReference type="Gene3D" id="2.120.10.30">
    <property type="entry name" value="TolB, C-terminal domain"/>
    <property type="match status" value="3"/>
</dbReference>
<accession>A0A6P8IFK4</accession>
<evidence type="ECO:0000313" key="11">
    <source>
        <dbReference type="RefSeq" id="XP_031565525.1"/>
    </source>
</evidence>
<dbReference type="InterPro" id="IPR047153">
    <property type="entry name" value="TRIM45/56/19-like"/>
</dbReference>
<dbReference type="InterPro" id="IPR017907">
    <property type="entry name" value="Znf_RING_CS"/>
</dbReference>
<dbReference type="PANTHER" id="PTHR25462:SF303">
    <property type="entry name" value="E3 UBIQUITIN-PROTEIN LIGASE TRIM71"/>
    <property type="match status" value="1"/>
</dbReference>
<reference evidence="11" key="1">
    <citation type="submission" date="2025-08" db="UniProtKB">
        <authorList>
            <consortium name="RefSeq"/>
        </authorList>
    </citation>
    <scope>IDENTIFICATION</scope>
    <source>
        <tissue evidence="11">Tentacle</tissue>
    </source>
</reference>
<protein>
    <submittedName>
        <fullName evidence="11">E3 ubiquitin-protein ligase TRIM71-like isoform X1</fullName>
    </submittedName>
</protein>
<keyword evidence="4" id="KW-0862">Zinc</keyword>
<evidence type="ECO:0000256" key="4">
    <source>
        <dbReference type="ARBA" id="ARBA00022833"/>
    </source>
</evidence>
<dbReference type="SUPFAM" id="SSF57850">
    <property type="entry name" value="RING/U-box"/>
    <property type="match status" value="1"/>
</dbReference>